<keyword evidence="1" id="KW-0812">Transmembrane</keyword>
<evidence type="ECO:0000313" key="2">
    <source>
        <dbReference type="EMBL" id="GAH12596.1"/>
    </source>
</evidence>
<gene>
    <name evidence="2" type="ORF">S01H4_52430</name>
</gene>
<keyword evidence="1" id="KW-0472">Membrane</keyword>
<sequence>MAETSKATVAGVCDIVAGICGLVGGIPLLVLALIGSGVLAALPEAEVRPLAIIPLALFLPLAILCFASGVVAIAGGVAAFNRRHWGLALAGSIAAVFGFFPVGIAAVVFTILAEPEFRAAA</sequence>
<keyword evidence="1" id="KW-1133">Transmembrane helix</keyword>
<accession>X1CVT9</accession>
<evidence type="ECO:0000256" key="1">
    <source>
        <dbReference type="SAM" id="Phobius"/>
    </source>
</evidence>
<name>X1CVT9_9ZZZZ</name>
<dbReference type="EMBL" id="BART01029955">
    <property type="protein sequence ID" value="GAH12596.1"/>
    <property type="molecule type" value="Genomic_DNA"/>
</dbReference>
<proteinExistence type="predicted"/>
<feature type="transmembrane region" description="Helical" evidence="1">
    <location>
        <begin position="87"/>
        <end position="113"/>
    </location>
</feature>
<reference evidence="2" key="1">
    <citation type="journal article" date="2014" name="Front. Microbiol.">
        <title>High frequency of phylogenetically diverse reductive dehalogenase-homologous genes in deep subseafloor sedimentary metagenomes.</title>
        <authorList>
            <person name="Kawai M."/>
            <person name="Futagami T."/>
            <person name="Toyoda A."/>
            <person name="Takaki Y."/>
            <person name="Nishi S."/>
            <person name="Hori S."/>
            <person name="Arai W."/>
            <person name="Tsubouchi T."/>
            <person name="Morono Y."/>
            <person name="Uchiyama I."/>
            <person name="Ito T."/>
            <person name="Fujiyama A."/>
            <person name="Inagaki F."/>
            <person name="Takami H."/>
        </authorList>
    </citation>
    <scope>NUCLEOTIDE SEQUENCE</scope>
    <source>
        <strain evidence="2">Expedition CK06-06</strain>
    </source>
</reference>
<organism evidence="2">
    <name type="scientific">marine sediment metagenome</name>
    <dbReference type="NCBI Taxonomy" id="412755"/>
    <lineage>
        <taxon>unclassified sequences</taxon>
        <taxon>metagenomes</taxon>
        <taxon>ecological metagenomes</taxon>
    </lineage>
</organism>
<comment type="caution">
    <text evidence="2">The sequence shown here is derived from an EMBL/GenBank/DDBJ whole genome shotgun (WGS) entry which is preliminary data.</text>
</comment>
<feature type="transmembrane region" description="Helical" evidence="1">
    <location>
        <begin position="12"/>
        <end position="39"/>
    </location>
</feature>
<feature type="transmembrane region" description="Helical" evidence="1">
    <location>
        <begin position="51"/>
        <end position="80"/>
    </location>
</feature>
<protein>
    <submittedName>
        <fullName evidence="2">Uncharacterized protein</fullName>
    </submittedName>
</protein>
<dbReference type="AlphaFoldDB" id="X1CVT9"/>